<protein>
    <recommendedName>
        <fullName evidence="2">histidine kinase</fullName>
        <ecNumber evidence="2">2.7.13.3</ecNumber>
    </recommendedName>
</protein>
<dbReference type="InterPro" id="IPR003018">
    <property type="entry name" value="GAF"/>
</dbReference>
<dbReference type="InterPro" id="IPR036890">
    <property type="entry name" value="HATPase_C_sf"/>
</dbReference>
<dbReference type="Gene3D" id="3.30.450.40">
    <property type="match status" value="1"/>
</dbReference>
<dbReference type="KEGG" id="csn:Cyast_0787"/>
<dbReference type="InterPro" id="IPR029016">
    <property type="entry name" value="GAF-like_dom_sf"/>
</dbReference>
<keyword evidence="6" id="KW-1185">Reference proteome</keyword>
<dbReference type="EMBL" id="CP003940">
    <property type="protein sequence ID" value="AFZ46759.1"/>
    <property type="molecule type" value="Genomic_DNA"/>
</dbReference>
<keyword evidence="3" id="KW-0418">Kinase</keyword>
<dbReference type="PANTHER" id="PTHR43102">
    <property type="entry name" value="SLR1143 PROTEIN"/>
    <property type="match status" value="1"/>
</dbReference>
<evidence type="ECO:0000259" key="4">
    <source>
        <dbReference type="PROSITE" id="PS50109"/>
    </source>
</evidence>
<dbReference type="SMART" id="SM00065">
    <property type="entry name" value="GAF"/>
    <property type="match status" value="1"/>
</dbReference>
<dbReference type="SUPFAM" id="SSF47384">
    <property type="entry name" value="Homodimeric domain of signal transducing histidine kinase"/>
    <property type="match status" value="1"/>
</dbReference>
<dbReference type="AlphaFoldDB" id="K9YIU3"/>
<dbReference type="SUPFAM" id="SSF55781">
    <property type="entry name" value="GAF domain-like"/>
    <property type="match status" value="1"/>
</dbReference>
<dbReference type="EC" id="2.7.13.3" evidence="2"/>
<comment type="catalytic activity">
    <reaction evidence="1">
        <text>ATP + protein L-histidine = ADP + protein N-phospho-L-histidine.</text>
        <dbReference type="EC" id="2.7.13.3"/>
    </reaction>
</comment>
<dbReference type="PROSITE" id="PS50109">
    <property type="entry name" value="HIS_KIN"/>
    <property type="match status" value="1"/>
</dbReference>
<gene>
    <name evidence="5" type="ordered locus">Cyast_0787</name>
</gene>
<dbReference type="Gene3D" id="3.30.565.10">
    <property type="entry name" value="Histidine kinase-like ATPase, C-terminal domain"/>
    <property type="match status" value="1"/>
</dbReference>
<dbReference type="InterPro" id="IPR005467">
    <property type="entry name" value="His_kinase_dom"/>
</dbReference>
<evidence type="ECO:0000256" key="3">
    <source>
        <dbReference type="ARBA" id="ARBA00022777"/>
    </source>
</evidence>
<evidence type="ECO:0000313" key="6">
    <source>
        <dbReference type="Proteomes" id="UP000010483"/>
    </source>
</evidence>
<evidence type="ECO:0000256" key="2">
    <source>
        <dbReference type="ARBA" id="ARBA00012438"/>
    </source>
</evidence>
<dbReference type="PANTHER" id="PTHR43102:SF2">
    <property type="entry name" value="GAF DOMAIN-CONTAINING PROTEIN"/>
    <property type="match status" value="1"/>
</dbReference>
<dbReference type="BioCyc" id="CSTA292563:G1353-793-MONOMER"/>
<name>K9YIU3_CYASC</name>
<proteinExistence type="predicted"/>
<dbReference type="GO" id="GO:0000155">
    <property type="term" value="F:phosphorelay sensor kinase activity"/>
    <property type="evidence" value="ECO:0007669"/>
    <property type="project" value="InterPro"/>
</dbReference>
<reference evidence="6" key="1">
    <citation type="journal article" date="2013" name="Proc. Natl. Acad. Sci. U.S.A.">
        <title>Improving the coverage of the cyanobacterial phylum using diversity-driven genome sequencing.</title>
        <authorList>
            <person name="Shih P.M."/>
            <person name="Wu D."/>
            <person name="Latifi A."/>
            <person name="Axen S.D."/>
            <person name="Fewer D.P."/>
            <person name="Talla E."/>
            <person name="Calteau A."/>
            <person name="Cai F."/>
            <person name="Tandeau de Marsac N."/>
            <person name="Rippka R."/>
            <person name="Herdman M."/>
            <person name="Sivonen K."/>
            <person name="Coursin T."/>
            <person name="Laurent T."/>
            <person name="Goodwin L."/>
            <person name="Nolan M."/>
            <person name="Davenport K.W."/>
            <person name="Han C.S."/>
            <person name="Rubin E.M."/>
            <person name="Eisen J.A."/>
            <person name="Woyke T."/>
            <person name="Gugger M."/>
            <person name="Kerfeld C.A."/>
        </authorList>
    </citation>
    <scope>NUCLEOTIDE SEQUENCE [LARGE SCALE GENOMIC DNA]</scope>
    <source>
        <strain evidence="6">ATCC 29140 / PCC 7202</strain>
    </source>
</reference>
<evidence type="ECO:0000313" key="5">
    <source>
        <dbReference type="EMBL" id="AFZ46759.1"/>
    </source>
</evidence>
<dbReference type="eggNOG" id="COG2205">
    <property type="taxonomic scope" value="Bacteria"/>
</dbReference>
<evidence type="ECO:0000256" key="1">
    <source>
        <dbReference type="ARBA" id="ARBA00000085"/>
    </source>
</evidence>
<dbReference type="STRING" id="292563.Cyast_0787"/>
<sequence length="467" mass="53309">MLTPLFCHWHNESSEIRKNRHQKAIARLGLHENKVIPVFDEATQISAHILQSPICILGILDGENYYFKSGFGFANFGLNSDLIRDRKISRDDSFATHIIDSKKPLQIENTTQDSFFFDNVLVQHHQVKSYLGVPLITADGECVGCLEVFDLQSRQFSDYQLEFLILTARWCMAEYERDFLANQVKQKQESTEYNFSSTISDVEILATDVGKKNINYSKNLSIKLINKLIEKISVPLTSVIGMSSVLKQGIYGKVNAKQLEYLNIVYDSGQEITTLLDEIVSLGAIEDKKTLDLTIVDIEILGEQIINSLQMSAQNKECSLRLSVEPGEKVWYLDREKIKQTIYYLLTTIIETARPGGNIQVHISQKQAHIKITMLVKHPWLGDGIPYEKTESYIQAIQQYYDMDINQVSEEEIKSYLSDISKYSYDLTTLLFSCYLTDLQQGDIKLQGTSELGYRFQVSIPAQPHHS</sequence>
<dbReference type="InterPro" id="IPR036097">
    <property type="entry name" value="HisK_dim/P_sf"/>
</dbReference>
<keyword evidence="3" id="KW-0808">Transferase</keyword>
<dbReference type="HOGENOM" id="CLU_570893_0_0_3"/>
<dbReference type="Pfam" id="PF01590">
    <property type="entry name" value="GAF"/>
    <property type="match status" value="1"/>
</dbReference>
<accession>K9YIU3</accession>
<dbReference type="eggNOG" id="COG2203">
    <property type="taxonomic scope" value="Bacteria"/>
</dbReference>
<organism evidence="5 6">
    <name type="scientific">Cyanobacterium stanieri (strain ATCC 29140 / PCC 7202)</name>
    <dbReference type="NCBI Taxonomy" id="292563"/>
    <lineage>
        <taxon>Bacteria</taxon>
        <taxon>Bacillati</taxon>
        <taxon>Cyanobacteriota</taxon>
        <taxon>Cyanophyceae</taxon>
        <taxon>Oscillatoriophycideae</taxon>
        <taxon>Chroococcales</taxon>
        <taxon>Geminocystaceae</taxon>
        <taxon>Cyanobacterium</taxon>
    </lineage>
</organism>
<dbReference type="Proteomes" id="UP000010483">
    <property type="component" value="Chromosome"/>
</dbReference>
<feature type="domain" description="Histidine kinase" evidence="4">
    <location>
        <begin position="227"/>
        <end position="464"/>
    </location>
</feature>